<proteinExistence type="predicted"/>
<feature type="domain" description="Reverse transcriptase Ty1/copia-type" evidence="1">
    <location>
        <begin position="1"/>
        <end position="119"/>
    </location>
</feature>
<evidence type="ECO:0000313" key="3">
    <source>
        <dbReference type="Proteomes" id="UP000250235"/>
    </source>
</evidence>
<organism evidence="2 3">
    <name type="scientific">Dorcoceras hygrometricum</name>
    <dbReference type="NCBI Taxonomy" id="472368"/>
    <lineage>
        <taxon>Eukaryota</taxon>
        <taxon>Viridiplantae</taxon>
        <taxon>Streptophyta</taxon>
        <taxon>Embryophyta</taxon>
        <taxon>Tracheophyta</taxon>
        <taxon>Spermatophyta</taxon>
        <taxon>Magnoliopsida</taxon>
        <taxon>eudicotyledons</taxon>
        <taxon>Gunneridae</taxon>
        <taxon>Pentapetalae</taxon>
        <taxon>asterids</taxon>
        <taxon>lamiids</taxon>
        <taxon>Lamiales</taxon>
        <taxon>Gesneriaceae</taxon>
        <taxon>Didymocarpoideae</taxon>
        <taxon>Trichosporeae</taxon>
        <taxon>Loxocarpinae</taxon>
        <taxon>Dorcoceras</taxon>
    </lineage>
</organism>
<keyword evidence="3" id="KW-1185">Reference proteome</keyword>
<dbReference type="EMBL" id="KV023915">
    <property type="protein sequence ID" value="KZV13930.1"/>
    <property type="molecule type" value="Genomic_DNA"/>
</dbReference>
<dbReference type="AlphaFoldDB" id="A0A2Z7A504"/>
<sequence>MEQPEGFEVSGDNLVQAKEKLVWSEAGTRQWYKKFDSCMKSQAYKKTTTDDCVYIQKFLDGDFVALLLYVDDILIVGKDATKINQLKKELSKSFDMKDLGSAQQILGMQIVRDRMNRRLLHLSRNILNECLKGSI</sequence>
<reference evidence="2 3" key="1">
    <citation type="journal article" date="2015" name="Proc. Natl. Acad. Sci. U.S.A.">
        <title>The resurrection genome of Boea hygrometrica: A blueprint for survival of dehydration.</title>
        <authorList>
            <person name="Xiao L."/>
            <person name="Yang G."/>
            <person name="Zhang L."/>
            <person name="Yang X."/>
            <person name="Zhao S."/>
            <person name="Ji Z."/>
            <person name="Zhou Q."/>
            <person name="Hu M."/>
            <person name="Wang Y."/>
            <person name="Chen M."/>
            <person name="Xu Y."/>
            <person name="Jin H."/>
            <person name="Xiao X."/>
            <person name="Hu G."/>
            <person name="Bao F."/>
            <person name="Hu Y."/>
            <person name="Wan P."/>
            <person name="Li L."/>
            <person name="Deng X."/>
            <person name="Kuang T."/>
            <person name="Xiang C."/>
            <person name="Zhu J.K."/>
            <person name="Oliver M.J."/>
            <person name="He Y."/>
        </authorList>
    </citation>
    <scope>NUCLEOTIDE SEQUENCE [LARGE SCALE GENOMIC DNA]</scope>
    <source>
        <strain evidence="3">cv. XS01</strain>
    </source>
</reference>
<gene>
    <name evidence="2" type="ORF">F511_44785</name>
</gene>
<evidence type="ECO:0000259" key="1">
    <source>
        <dbReference type="Pfam" id="PF07727"/>
    </source>
</evidence>
<evidence type="ECO:0000313" key="2">
    <source>
        <dbReference type="EMBL" id="KZV13930.1"/>
    </source>
</evidence>
<dbReference type="InterPro" id="IPR013103">
    <property type="entry name" value="RVT_2"/>
</dbReference>
<accession>A0A2Z7A504</accession>
<name>A0A2Z7A504_9LAMI</name>
<dbReference type="OrthoDB" id="1749075at2759"/>
<dbReference type="Proteomes" id="UP000250235">
    <property type="component" value="Unassembled WGS sequence"/>
</dbReference>
<dbReference type="Pfam" id="PF07727">
    <property type="entry name" value="RVT_2"/>
    <property type="match status" value="1"/>
</dbReference>
<protein>
    <recommendedName>
        <fullName evidence="1">Reverse transcriptase Ty1/copia-type domain-containing protein</fullName>
    </recommendedName>
</protein>